<sequence length="125" mass="13195">MAISGKTLTHCFCKPWGVIYALGTRKVSNSGEHGVVVVRTEALRELEASIGATSASPGKPLTTTERKTLLTIIAALCDYSAIKHQDRGAAAKIATMTDEIGASVTDDTIRGVLAKIPDALAIRMK</sequence>
<name>A0A011PAF2_ACCRE</name>
<accession>A0A011PAF2</accession>
<evidence type="ECO:0000313" key="1">
    <source>
        <dbReference type="EMBL" id="EXI84591.1"/>
    </source>
</evidence>
<keyword evidence="2" id="KW-1185">Reference proteome</keyword>
<dbReference type="AlphaFoldDB" id="A0A011PAF2"/>
<comment type="caution">
    <text evidence="1">The sequence shown here is derived from an EMBL/GenBank/DDBJ whole genome shotgun (WGS) entry which is preliminary data.</text>
</comment>
<dbReference type="Proteomes" id="UP000022141">
    <property type="component" value="Unassembled WGS sequence"/>
</dbReference>
<reference evidence="1" key="1">
    <citation type="submission" date="2014-02" db="EMBL/GenBank/DDBJ databases">
        <title>Expanding our view of genomic diversity in Candidatus Accumulibacter clades.</title>
        <authorList>
            <person name="Skennerton C.T."/>
            <person name="Barr J.J."/>
            <person name="Slater F.R."/>
            <person name="Bond P.L."/>
            <person name="Tyson G.W."/>
        </authorList>
    </citation>
    <scope>NUCLEOTIDE SEQUENCE [LARGE SCALE GENOMIC DNA]</scope>
</reference>
<dbReference type="EMBL" id="JEMY01000067">
    <property type="protein sequence ID" value="EXI84591.1"/>
    <property type="molecule type" value="Genomic_DNA"/>
</dbReference>
<gene>
    <name evidence="1" type="ORF">AW11_03834</name>
</gene>
<dbReference type="STRING" id="1454004.AW11_03834"/>
<organism evidence="1 2">
    <name type="scientific">Accumulibacter regalis</name>
    <dbReference type="NCBI Taxonomy" id="522306"/>
    <lineage>
        <taxon>Bacteria</taxon>
        <taxon>Pseudomonadati</taxon>
        <taxon>Pseudomonadota</taxon>
        <taxon>Betaproteobacteria</taxon>
        <taxon>Candidatus Accumulibacter</taxon>
    </lineage>
</organism>
<protein>
    <submittedName>
        <fullName evidence="1">Uncharacterized protein</fullName>
    </submittedName>
</protein>
<proteinExistence type="predicted"/>
<evidence type="ECO:0000313" key="2">
    <source>
        <dbReference type="Proteomes" id="UP000022141"/>
    </source>
</evidence>